<reference evidence="10" key="1">
    <citation type="submission" date="2021-01" db="EMBL/GenBank/DDBJ databases">
        <authorList>
            <consortium name="Genoscope - CEA"/>
            <person name="William W."/>
        </authorList>
    </citation>
    <scope>NUCLEOTIDE SEQUENCE</scope>
</reference>
<evidence type="ECO:0000313" key="10">
    <source>
        <dbReference type="EMBL" id="CAD8166190.1"/>
    </source>
</evidence>
<dbReference type="GO" id="GO:0030014">
    <property type="term" value="C:CCR4-NOT complex"/>
    <property type="evidence" value="ECO:0007669"/>
    <property type="project" value="InterPro"/>
</dbReference>
<evidence type="ECO:0000256" key="1">
    <source>
        <dbReference type="ARBA" id="ARBA00004123"/>
    </source>
</evidence>
<comment type="caution">
    <text evidence="10">The sequence shown here is derived from an EMBL/GenBank/DDBJ whole genome shotgun (WGS) entry which is preliminary data.</text>
</comment>
<sequence>MDSKNQNDQVSLVRIKENLLKAQQCKLSQKEAQETIDLLLQDQKLVLDSGITPNQLPNLIEYNPDLSSFLLVLINQCGISIHEYFECLIKMKISLQSFEVVNKLSNSIKLPEAFLHIYLTKCIQHCEELQPKQQMVSRYVRFVAVFIKTLIKSKILDPKRMFTEIQGFCIEYSKIPEASLLLKQLQKTGVEEQQHQ</sequence>
<accession>A0A8S1UME7</accession>
<keyword evidence="11" id="KW-1185">Reference proteome</keyword>
<evidence type="ECO:0000313" key="11">
    <source>
        <dbReference type="Proteomes" id="UP000689195"/>
    </source>
</evidence>
<organism evidence="10 11">
    <name type="scientific">Paramecium pentaurelia</name>
    <dbReference type="NCBI Taxonomy" id="43138"/>
    <lineage>
        <taxon>Eukaryota</taxon>
        <taxon>Sar</taxon>
        <taxon>Alveolata</taxon>
        <taxon>Ciliophora</taxon>
        <taxon>Intramacronucleata</taxon>
        <taxon>Oligohymenophorea</taxon>
        <taxon>Peniculida</taxon>
        <taxon>Parameciidae</taxon>
        <taxon>Paramecium</taxon>
    </lineage>
</organism>
<comment type="subcellular location">
    <subcellularLocation>
        <location evidence="2">Cytoplasm</location>
    </subcellularLocation>
    <subcellularLocation>
        <location evidence="1">Nucleus</location>
    </subcellularLocation>
</comment>
<evidence type="ECO:0000256" key="7">
    <source>
        <dbReference type="ARBA" id="ARBA00023158"/>
    </source>
</evidence>
<proteinExistence type="inferred from homology"/>
<gene>
    <name evidence="10" type="ORF">PPENT_87.1.T0440008</name>
</gene>
<dbReference type="Pfam" id="PF10155">
    <property type="entry name" value="CNOT11"/>
    <property type="match status" value="1"/>
</dbReference>
<dbReference type="OrthoDB" id="10265389at2759"/>
<dbReference type="Proteomes" id="UP000689195">
    <property type="component" value="Unassembled WGS sequence"/>
</dbReference>
<evidence type="ECO:0000256" key="6">
    <source>
        <dbReference type="ARBA" id="ARBA00023015"/>
    </source>
</evidence>
<dbReference type="AlphaFoldDB" id="A0A8S1UME7"/>
<evidence type="ECO:0000256" key="5">
    <source>
        <dbReference type="ARBA" id="ARBA00022490"/>
    </source>
</evidence>
<dbReference type="GO" id="GO:0005737">
    <property type="term" value="C:cytoplasm"/>
    <property type="evidence" value="ECO:0007669"/>
    <property type="project" value="UniProtKB-SubCell"/>
</dbReference>
<name>A0A8S1UME7_9CILI</name>
<evidence type="ECO:0000256" key="9">
    <source>
        <dbReference type="ARBA" id="ARBA00023242"/>
    </source>
</evidence>
<evidence type="ECO:0000256" key="4">
    <source>
        <dbReference type="ARBA" id="ARBA00014872"/>
    </source>
</evidence>
<keyword evidence="5" id="KW-0963">Cytoplasm</keyword>
<dbReference type="InterPro" id="IPR019312">
    <property type="entry name" value="CNOT11"/>
</dbReference>
<keyword evidence="7" id="KW-0943">RNA-mediated gene silencing</keyword>
<evidence type="ECO:0000256" key="2">
    <source>
        <dbReference type="ARBA" id="ARBA00004496"/>
    </source>
</evidence>
<keyword evidence="9" id="KW-0539">Nucleus</keyword>
<dbReference type="PANTHER" id="PTHR15975:SF0">
    <property type="entry name" value="CCR4-NOT TRANSCRIPTION COMPLEX SUBUNIT 11"/>
    <property type="match status" value="1"/>
</dbReference>
<evidence type="ECO:0000256" key="3">
    <source>
        <dbReference type="ARBA" id="ARBA00008030"/>
    </source>
</evidence>
<dbReference type="GO" id="GO:0005634">
    <property type="term" value="C:nucleus"/>
    <property type="evidence" value="ECO:0007669"/>
    <property type="project" value="UniProtKB-SubCell"/>
</dbReference>
<evidence type="ECO:0000256" key="8">
    <source>
        <dbReference type="ARBA" id="ARBA00023163"/>
    </source>
</evidence>
<comment type="similarity">
    <text evidence="3">Belongs to the CNOT11 family.</text>
</comment>
<keyword evidence="6" id="KW-0805">Transcription regulation</keyword>
<dbReference type="EMBL" id="CAJJDO010000044">
    <property type="protein sequence ID" value="CAD8166190.1"/>
    <property type="molecule type" value="Genomic_DNA"/>
</dbReference>
<dbReference type="GO" id="GO:0031047">
    <property type="term" value="P:regulatory ncRNA-mediated gene silencing"/>
    <property type="evidence" value="ECO:0007669"/>
    <property type="project" value="UniProtKB-KW"/>
</dbReference>
<keyword evidence="8" id="KW-0804">Transcription</keyword>
<dbReference type="PANTHER" id="PTHR15975">
    <property type="entry name" value="CCR4-NOT TRANSCRIPTION COMPLEX SUBUNIT 11"/>
    <property type="match status" value="1"/>
</dbReference>
<protein>
    <recommendedName>
        <fullName evidence="4">CCR4-NOT transcription complex subunit 11</fullName>
    </recommendedName>
</protein>